<evidence type="ECO:0000313" key="2">
    <source>
        <dbReference type="EMBL" id="EFW14426.1"/>
    </source>
</evidence>
<evidence type="ECO:0000313" key="3">
    <source>
        <dbReference type="Proteomes" id="UP000002497"/>
    </source>
</evidence>
<organism evidence="3">
    <name type="scientific">Coccidioides posadasii (strain RMSCC 757 / Silveira)</name>
    <name type="common">Valley fever fungus</name>
    <dbReference type="NCBI Taxonomy" id="443226"/>
    <lineage>
        <taxon>Eukaryota</taxon>
        <taxon>Fungi</taxon>
        <taxon>Dikarya</taxon>
        <taxon>Ascomycota</taxon>
        <taxon>Pezizomycotina</taxon>
        <taxon>Eurotiomycetes</taxon>
        <taxon>Eurotiomycetidae</taxon>
        <taxon>Onygenales</taxon>
        <taxon>Onygenaceae</taxon>
        <taxon>Coccidioides</taxon>
    </lineage>
</organism>
<accession>E9DGR6</accession>
<keyword evidence="3" id="KW-1185">Reference proteome</keyword>
<name>E9DGR6_COCPS</name>
<proteinExistence type="predicted"/>
<gene>
    <name evidence="2" type="ORF">CPSG_09015</name>
</gene>
<evidence type="ECO:0000256" key="1">
    <source>
        <dbReference type="SAM" id="MobiDB-lite"/>
    </source>
</evidence>
<feature type="region of interest" description="Disordered" evidence="1">
    <location>
        <begin position="50"/>
        <end position="73"/>
    </location>
</feature>
<dbReference type="EMBL" id="GL636506">
    <property type="protein sequence ID" value="EFW14426.1"/>
    <property type="molecule type" value="Genomic_DNA"/>
</dbReference>
<dbReference type="Proteomes" id="UP000002497">
    <property type="component" value="Unassembled WGS sequence"/>
</dbReference>
<reference evidence="3" key="1">
    <citation type="journal article" date="2010" name="Genome Res.">
        <title>Population genomic sequencing of Coccidioides fungi reveals recent hybridization and transposon control.</title>
        <authorList>
            <person name="Neafsey D.E."/>
            <person name="Barker B.M."/>
            <person name="Sharpton T.J."/>
            <person name="Stajich J.E."/>
            <person name="Park D.J."/>
            <person name="Whiston E."/>
            <person name="Hung C.-Y."/>
            <person name="McMahan C."/>
            <person name="White J."/>
            <person name="Sykes S."/>
            <person name="Heiman D."/>
            <person name="Young S."/>
            <person name="Zeng Q."/>
            <person name="Abouelleil A."/>
            <person name="Aftuck L."/>
            <person name="Bessette D."/>
            <person name="Brown A."/>
            <person name="FitzGerald M."/>
            <person name="Lui A."/>
            <person name="Macdonald J.P."/>
            <person name="Priest M."/>
            <person name="Orbach M.J."/>
            <person name="Galgiani J.N."/>
            <person name="Kirkland T.N."/>
            <person name="Cole G.T."/>
            <person name="Birren B.W."/>
            <person name="Henn M.R."/>
            <person name="Taylor J.W."/>
            <person name="Rounsley S.D."/>
        </authorList>
    </citation>
    <scope>NUCLEOTIDE SEQUENCE [LARGE SCALE GENOMIC DNA]</scope>
    <source>
        <strain evidence="3">RMSCC 757 / Silveira</strain>
    </source>
</reference>
<sequence length="182" mass="19998">MKGTIGTLRLVHQARSPCLSCWEWLDWKEWCRWEEGRLRSGRLGGARDERDAIEDRGSSGADEGPGARRGGFERGGFDEVIEAEAARAPASAELEVAASGCGLGRAACEEEVKDWWDVAGIRFTPSLNIVYWGDGMGCDTVQPMGNDPISELSGEEVCLTGQDVVGRWQRANRLDKCNHGRE</sequence>
<protein>
    <submittedName>
        <fullName evidence="2">Predicted protein</fullName>
    </submittedName>
</protein>
<reference evidence="3" key="2">
    <citation type="submission" date="2010-03" db="EMBL/GenBank/DDBJ databases">
        <title>The genome sequence of Coccidioides posadasii strain Silveira.</title>
        <authorList>
            <consortium name="The Broad Institute Genome Sequencing Center for Infectious Disease"/>
            <person name="Neafsey D."/>
            <person name="Orbach M."/>
            <person name="Henn M.R."/>
            <person name="Cole G.T."/>
            <person name="Galgiani J."/>
            <person name="Gardner M.J."/>
            <person name="Kirkland T.N."/>
            <person name="Taylor J.W."/>
            <person name="Young S.K."/>
            <person name="Zeng Q."/>
            <person name="Koehrsen M."/>
            <person name="Alvarado L."/>
            <person name="Berlin A."/>
            <person name="Borenstein D."/>
            <person name="Chapman S.B."/>
            <person name="Chen Z."/>
            <person name="Engels R."/>
            <person name="Freedman E."/>
            <person name="Gellesch M."/>
            <person name="Goldberg J."/>
            <person name="Griggs A."/>
            <person name="Gujja S."/>
            <person name="Heilman E."/>
            <person name="Heiman D."/>
            <person name="Howarth C."/>
            <person name="Jen D."/>
            <person name="Larson L."/>
            <person name="Mehta T."/>
            <person name="Neiman D."/>
            <person name="Park D."/>
            <person name="Pearson M."/>
            <person name="Richards J."/>
            <person name="Roberts A."/>
            <person name="Saif S."/>
            <person name="Shea T."/>
            <person name="Shenoy N."/>
            <person name="Sisk P."/>
            <person name="Stolte C."/>
            <person name="Sykes S."/>
            <person name="Walk T."/>
            <person name="White J."/>
            <person name="Yandava C."/>
            <person name="Haas B."/>
            <person name="Nusbaum C."/>
            <person name="Birren B."/>
        </authorList>
    </citation>
    <scope>NUCLEOTIDE SEQUENCE [LARGE SCALE GENOMIC DNA]</scope>
    <source>
        <strain evidence="3">RMSCC 757 / Silveira</strain>
    </source>
</reference>
<dbReference type="AlphaFoldDB" id="E9DGR6"/>
<dbReference type="HOGENOM" id="CLU_1481850_0_0_1"/>
<dbReference type="VEuPathDB" id="FungiDB:CPSG_09015"/>